<dbReference type="InterPro" id="IPR016032">
    <property type="entry name" value="Sig_transdc_resp-reg_C-effctor"/>
</dbReference>
<dbReference type="Proteomes" id="UP001139493">
    <property type="component" value="Unassembled WGS sequence"/>
</dbReference>
<dbReference type="GO" id="GO:0006355">
    <property type="term" value="P:regulation of DNA-templated transcription"/>
    <property type="evidence" value="ECO:0007669"/>
    <property type="project" value="InterPro"/>
</dbReference>
<dbReference type="PRINTS" id="PR00038">
    <property type="entry name" value="HTHLUXR"/>
</dbReference>
<dbReference type="PROSITE" id="PS50043">
    <property type="entry name" value="HTH_LUXR_2"/>
    <property type="match status" value="1"/>
</dbReference>
<gene>
    <name evidence="5" type="ORF">APR03_000599</name>
</gene>
<dbReference type="GO" id="GO:0003677">
    <property type="term" value="F:DNA binding"/>
    <property type="evidence" value="ECO:0007669"/>
    <property type="project" value="UniProtKB-KW"/>
</dbReference>
<dbReference type="InterPro" id="IPR039420">
    <property type="entry name" value="WalR-like"/>
</dbReference>
<keyword evidence="2" id="KW-0238">DNA-binding</keyword>
<evidence type="ECO:0000256" key="3">
    <source>
        <dbReference type="ARBA" id="ARBA00023163"/>
    </source>
</evidence>
<name>A0A9X2G659_9MICO</name>
<evidence type="ECO:0000256" key="1">
    <source>
        <dbReference type="ARBA" id="ARBA00023015"/>
    </source>
</evidence>
<dbReference type="AlphaFoldDB" id="A0A9X2G659"/>
<dbReference type="PANTHER" id="PTHR43214:SF24">
    <property type="entry name" value="TRANSCRIPTIONAL REGULATORY PROTEIN NARL-RELATED"/>
    <property type="match status" value="1"/>
</dbReference>
<dbReference type="CDD" id="cd06170">
    <property type="entry name" value="LuxR_C_like"/>
    <property type="match status" value="1"/>
</dbReference>
<dbReference type="Gene3D" id="1.10.10.10">
    <property type="entry name" value="Winged helix-like DNA-binding domain superfamily/Winged helix DNA-binding domain"/>
    <property type="match status" value="1"/>
</dbReference>
<organism evidence="5 6">
    <name type="scientific">Promicromonospora thailandica</name>
    <dbReference type="NCBI Taxonomy" id="765201"/>
    <lineage>
        <taxon>Bacteria</taxon>
        <taxon>Bacillati</taxon>
        <taxon>Actinomycetota</taxon>
        <taxon>Actinomycetes</taxon>
        <taxon>Micrococcales</taxon>
        <taxon>Promicromonosporaceae</taxon>
        <taxon>Promicromonospora</taxon>
    </lineage>
</organism>
<comment type="caution">
    <text evidence="5">The sequence shown here is derived from an EMBL/GenBank/DDBJ whole genome shotgun (WGS) entry which is preliminary data.</text>
</comment>
<dbReference type="SUPFAM" id="SSF46894">
    <property type="entry name" value="C-terminal effector domain of the bipartite response regulators"/>
    <property type="match status" value="1"/>
</dbReference>
<keyword evidence="3" id="KW-0804">Transcription</keyword>
<keyword evidence="1" id="KW-0805">Transcription regulation</keyword>
<evidence type="ECO:0000256" key="2">
    <source>
        <dbReference type="ARBA" id="ARBA00023125"/>
    </source>
</evidence>
<evidence type="ECO:0000313" key="6">
    <source>
        <dbReference type="Proteomes" id="UP001139493"/>
    </source>
</evidence>
<dbReference type="InterPro" id="IPR000792">
    <property type="entry name" value="Tscrpt_reg_LuxR_C"/>
</dbReference>
<dbReference type="SMART" id="SM00421">
    <property type="entry name" value="HTH_LUXR"/>
    <property type="match status" value="1"/>
</dbReference>
<evidence type="ECO:0000313" key="5">
    <source>
        <dbReference type="EMBL" id="MCP2263276.1"/>
    </source>
</evidence>
<sequence length="203" mass="22151">MSVFAADRISADWANAWLRDHPDITLLPPEMARDAGVLLYVTARTEDEPADLLRRSSGVPGVCEIPKVLVAPCISNQSLLEVVGHGVVSFLSYTSVGLNEITEALMEADRGGSRLPGALTRALTDEIREQRRDSDVIARKAGLEPREIEVLRMLAEGSDVREIAARLQYSESTVKGVIQGVVRRLGLRNRIEAVAYGARIGAY</sequence>
<proteinExistence type="predicted"/>
<feature type="domain" description="HTH luxR-type" evidence="4">
    <location>
        <begin position="136"/>
        <end position="201"/>
    </location>
</feature>
<reference evidence="5" key="1">
    <citation type="submission" date="2022-06" db="EMBL/GenBank/DDBJ databases">
        <title>Genomic Encyclopedia of Archaeal and Bacterial Type Strains, Phase II (KMG-II): from individual species to whole genera.</title>
        <authorList>
            <person name="Goeker M."/>
        </authorList>
    </citation>
    <scope>NUCLEOTIDE SEQUENCE</scope>
    <source>
        <strain evidence="5">DSM 26652</strain>
    </source>
</reference>
<protein>
    <submittedName>
        <fullName evidence="5">Regulatory protein, luxR family</fullName>
    </submittedName>
</protein>
<keyword evidence="6" id="KW-1185">Reference proteome</keyword>
<evidence type="ECO:0000259" key="4">
    <source>
        <dbReference type="PROSITE" id="PS50043"/>
    </source>
</evidence>
<dbReference type="Pfam" id="PF00196">
    <property type="entry name" value="GerE"/>
    <property type="match status" value="1"/>
</dbReference>
<dbReference type="PANTHER" id="PTHR43214">
    <property type="entry name" value="TWO-COMPONENT RESPONSE REGULATOR"/>
    <property type="match status" value="1"/>
</dbReference>
<dbReference type="EMBL" id="JAMTCS010000001">
    <property type="protein sequence ID" value="MCP2263276.1"/>
    <property type="molecule type" value="Genomic_DNA"/>
</dbReference>
<accession>A0A9X2G659</accession>
<dbReference type="InterPro" id="IPR036388">
    <property type="entry name" value="WH-like_DNA-bd_sf"/>
</dbReference>